<dbReference type="InterPro" id="IPR051679">
    <property type="entry name" value="DASS-Related_Transporters"/>
</dbReference>
<keyword evidence="5 7" id="KW-1133">Transmembrane helix</keyword>
<feature type="transmembrane region" description="Helical" evidence="7">
    <location>
        <begin position="107"/>
        <end position="124"/>
    </location>
</feature>
<evidence type="ECO:0000256" key="5">
    <source>
        <dbReference type="ARBA" id="ARBA00022989"/>
    </source>
</evidence>
<feature type="domain" description="RCK C-terminal" evidence="8">
    <location>
        <begin position="318"/>
        <end position="402"/>
    </location>
</feature>
<keyword evidence="3 7" id="KW-0812">Transmembrane</keyword>
<dbReference type="InterPro" id="IPR036721">
    <property type="entry name" value="RCK_C_sf"/>
</dbReference>
<dbReference type="Pfam" id="PF03600">
    <property type="entry name" value="CitMHS"/>
    <property type="match status" value="1"/>
</dbReference>
<dbReference type="InterPro" id="IPR006037">
    <property type="entry name" value="RCK_C"/>
</dbReference>
<feature type="transmembrane region" description="Helical" evidence="7">
    <location>
        <begin position="196"/>
        <end position="216"/>
    </location>
</feature>
<name>A0ABV6ZTF7_9PROT</name>
<feature type="transmembrane region" description="Helical" evidence="7">
    <location>
        <begin position="589"/>
        <end position="610"/>
    </location>
</feature>
<dbReference type="InterPro" id="IPR004680">
    <property type="entry name" value="Cit_transptr-like_dom"/>
</dbReference>
<evidence type="ECO:0000256" key="6">
    <source>
        <dbReference type="ARBA" id="ARBA00023136"/>
    </source>
</evidence>
<reference evidence="10" key="1">
    <citation type="journal article" date="2019" name="Int. J. Syst. Evol. Microbiol.">
        <title>The Global Catalogue of Microorganisms (GCM) 10K type strain sequencing project: providing services to taxonomists for standard genome sequencing and annotation.</title>
        <authorList>
            <consortium name="The Broad Institute Genomics Platform"/>
            <consortium name="The Broad Institute Genome Sequencing Center for Infectious Disease"/>
            <person name="Wu L."/>
            <person name="Ma J."/>
        </authorList>
    </citation>
    <scope>NUCLEOTIDE SEQUENCE [LARGE SCALE GENOMIC DNA]</scope>
    <source>
        <strain evidence="10">KCTC 52487</strain>
    </source>
</reference>
<feature type="transmembrane region" description="Helical" evidence="7">
    <location>
        <begin position="417"/>
        <end position="433"/>
    </location>
</feature>
<evidence type="ECO:0000259" key="8">
    <source>
        <dbReference type="PROSITE" id="PS51202"/>
    </source>
</evidence>
<feature type="transmembrane region" description="Helical" evidence="7">
    <location>
        <begin position="157"/>
        <end position="176"/>
    </location>
</feature>
<evidence type="ECO:0000313" key="9">
    <source>
        <dbReference type="EMBL" id="MFC2924712.1"/>
    </source>
</evidence>
<proteinExistence type="predicted"/>
<dbReference type="RefSeq" id="WP_343163577.1">
    <property type="nucleotide sequence ID" value="NZ_JBHRSV010000001.1"/>
</dbReference>
<sequence>MIDATSPGEWQMWAVLAGAVLAIVFYCWERFSIEMVSAAIVAIVLVFFQVFPLTEGNPGPGELLSGFANPALITIMALLVVGQGIFQTGAMEGPTQRLLASYDKRPLLTLLAIFAFVLVVSAFINNTPVVVMFIPILVAIAARMGRSPAKIMIPLSYVCILGGMLTLIGSSTNLLVSDSMRSLTGSGLDFFEPTMPGLFLVLGGIVYIAFVLPHLLPERATMETEIAGGDGKQFIAQIEVTRDHPLVGVTPVAGMFSDLPNMTVRMVQRGEHAYLPPFDDIVLQSGDLVIVAATRKTLSDLLSTRAEFLRGMLQTAGPGEDPSPGERLALSEAVVPPGSRLVGRLVEQVGFRHQTNTIVLGVQRRSRMIRKRMGEIRLEPGDVLLLFGTAEALRKLRHDRDLLLMAWATTDLPDPRRATASLLIFGGVVVLAATNLLPIVHASVLGAVAVIAAGCLNVRQAARAVDNRVYLLVGSAFALGTALQSTGAADYLAMLVVNAFAPFGPVALLSALFILVALLTNILSNNATAILFTPIAIGAANQLGADPTLFALTVLFAANTSFATPIGYQTNLLVMSPGHYKFTDFIKAGAPLVIIMWIIFTLYAAFHFGFGSGALAST</sequence>
<gene>
    <name evidence="9" type="ORF">ACFOOR_01190</name>
</gene>
<feature type="transmembrane region" description="Helical" evidence="7">
    <location>
        <begin position="439"/>
        <end position="458"/>
    </location>
</feature>
<evidence type="ECO:0000256" key="3">
    <source>
        <dbReference type="ARBA" id="ARBA00022692"/>
    </source>
</evidence>
<dbReference type="PROSITE" id="PS51202">
    <property type="entry name" value="RCK_C"/>
    <property type="match status" value="2"/>
</dbReference>
<feature type="transmembrane region" description="Helical" evidence="7">
    <location>
        <begin position="35"/>
        <end position="54"/>
    </location>
</feature>
<dbReference type="EMBL" id="JBHRSV010000001">
    <property type="protein sequence ID" value="MFC2924712.1"/>
    <property type="molecule type" value="Genomic_DNA"/>
</dbReference>
<dbReference type="Proteomes" id="UP001595379">
    <property type="component" value="Unassembled WGS sequence"/>
</dbReference>
<feature type="transmembrane region" description="Helical" evidence="7">
    <location>
        <begin position="470"/>
        <end position="493"/>
    </location>
</feature>
<dbReference type="Gene3D" id="3.30.70.1450">
    <property type="entry name" value="Regulator of K+ conductance, C-terminal domain"/>
    <property type="match status" value="2"/>
</dbReference>
<dbReference type="PANTHER" id="PTHR43652">
    <property type="entry name" value="BASIC AMINO ACID ANTIPORTER YFCC-RELATED"/>
    <property type="match status" value="1"/>
</dbReference>
<feature type="transmembrane region" description="Helical" evidence="7">
    <location>
        <begin position="12"/>
        <end position="28"/>
    </location>
</feature>
<evidence type="ECO:0000256" key="7">
    <source>
        <dbReference type="SAM" id="Phobius"/>
    </source>
</evidence>
<dbReference type="SUPFAM" id="SSF116726">
    <property type="entry name" value="TrkA C-terminal domain-like"/>
    <property type="match status" value="2"/>
</dbReference>
<evidence type="ECO:0000256" key="4">
    <source>
        <dbReference type="ARBA" id="ARBA00022737"/>
    </source>
</evidence>
<feature type="transmembrane region" description="Helical" evidence="7">
    <location>
        <begin position="526"/>
        <end position="543"/>
    </location>
</feature>
<dbReference type="PANTHER" id="PTHR43652:SF2">
    <property type="entry name" value="BASIC AMINO ACID ANTIPORTER YFCC-RELATED"/>
    <property type="match status" value="1"/>
</dbReference>
<evidence type="ECO:0000313" key="10">
    <source>
        <dbReference type="Proteomes" id="UP001595379"/>
    </source>
</evidence>
<keyword evidence="2" id="KW-0813">Transport</keyword>
<feature type="transmembrane region" description="Helical" evidence="7">
    <location>
        <begin position="499"/>
        <end position="519"/>
    </location>
</feature>
<evidence type="ECO:0000256" key="2">
    <source>
        <dbReference type="ARBA" id="ARBA00022448"/>
    </source>
</evidence>
<keyword evidence="4" id="KW-0677">Repeat</keyword>
<keyword evidence="6 7" id="KW-0472">Membrane</keyword>
<evidence type="ECO:0000256" key="1">
    <source>
        <dbReference type="ARBA" id="ARBA00004141"/>
    </source>
</evidence>
<feature type="transmembrane region" description="Helical" evidence="7">
    <location>
        <begin position="66"/>
        <end position="86"/>
    </location>
</feature>
<accession>A0ABV6ZTF7</accession>
<organism evidence="9 10">
    <name type="scientific">Hyphobacterium vulgare</name>
    <dbReference type="NCBI Taxonomy" id="1736751"/>
    <lineage>
        <taxon>Bacteria</taxon>
        <taxon>Pseudomonadati</taxon>
        <taxon>Pseudomonadota</taxon>
        <taxon>Alphaproteobacteria</taxon>
        <taxon>Maricaulales</taxon>
        <taxon>Maricaulaceae</taxon>
        <taxon>Hyphobacterium</taxon>
    </lineage>
</organism>
<keyword evidence="10" id="KW-1185">Reference proteome</keyword>
<comment type="subcellular location">
    <subcellularLocation>
        <location evidence="1">Membrane</location>
        <topology evidence="1">Multi-pass membrane protein</topology>
    </subcellularLocation>
</comment>
<feature type="transmembrane region" description="Helical" evidence="7">
    <location>
        <begin position="130"/>
        <end position="145"/>
    </location>
</feature>
<feature type="domain" description="RCK C-terminal" evidence="8">
    <location>
        <begin position="222"/>
        <end position="307"/>
    </location>
</feature>
<feature type="transmembrane region" description="Helical" evidence="7">
    <location>
        <begin position="549"/>
        <end position="568"/>
    </location>
</feature>
<dbReference type="Pfam" id="PF02080">
    <property type="entry name" value="TrkA_C"/>
    <property type="match status" value="2"/>
</dbReference>
<comment type="caution">
    <text evidence="9">The sequence shown here is derived from an EMBL/GenBank/DDBJ whole genome shotgun (WGS) entry which is preliminary data.</text>
</comment>
<protein>
    <submittedName>
        <fullName evidence="9">SLC13 family permease</fullName>
    </submittedName>
</protein>